<evidence type="ECO:0000313" key="4">
    <source>
        <dbReference type="Proteomes" id="UP000570010"/>
    </source>
</evidence>
<gene>
    <name evidence="2" type="ORF">G4D64_04940</name>
    <name evidence="1" type="ORF">H1Z61_04980</name>
</gene>
<protein>
    <submittedName>
        <fullName evidence="2">Uncharacterized protein</fullName>
    </submittedName>
</protein>
<dbReference type="EMBL" id="JACEIO010000008">
    <property type="protein sequence ID" value="MBA4536517.1"/>
    <property type="molecule type" value="Genomic_DNA"/>
</dbReference>
<dbReference type="AlphaFoldDB" id="A0A6B3VZW8"/>
<evidence type="ECO:0000313" key="2">
    <source>
        <dbReference type="EMBL" id="NEY80884.1"/>
    </source>
</evidence>
<evidence type="ECO:0000313" key="3">
    <source>
        <dbReference type="Proteomes" id="UP000472971"/>
    </source>
</evidence>
<dbReference type="EMBL" id="JAAIWN010000008">
    <property type="protein sequence ID" value="NEY80884.1"/>
    <property type="molecule type" value="Genomic_DNA"/>
</dbReference>
<reference evidence="2 3" key="1">
    <citation type="submission" date="2020-02" db="EMBL/GenBank/DDBJ databases">
        <title>Bacillus aquiflavi sp. nov., isolated from yellow water of strong flavor Chinese baijiu in Yibin region of China.</title>
        <authorList>
            <person name="Xie J."/>
        </authorList>
    </citation>
    <scope>NUCLEOTIDE SEQUENCE [LARGE SCALE GENOMIC DNA]</scope>
    <source>
        <strain evidence="2 3">3H-10</strain>
    </source>
</reference>
<keyword evidence="3" id="KW-1185">Reference proteome</keyword>
<reference evidence="1 4" key="2">
    <citation type="submission" date="2020-07" db="EMBL/GenBank/DDBJ databases">
        <authorList>
            <person name="Feng H."/>
        </authorList>
    </citation>
    <scope>NUCLEOTIDE SEQUENCE [LARGE SCALE GENOMIC DNA]</scope>
    <source>
        <strain evidence="4">s-12</strain>
        <strain evidence="1">S-12</strain>
    </source>
</reference>
<sequence length="142" mass="17507">MSGEINRFLKDVLWVKDDNLSNYTLTNIEQMMIKDKFQHEFIKEIIALFRKRIEKYGEKEFQLWFSQLNFTVPEEFQNEKACIQIYEKYHFWFEKEVEKLEKETKLSWEKQTEDIKFLHEKARKVQLVIRHRLSEIQLALLT</sequence>
<evidence type="ECO:0000313" key="1">
    <source>
        <dbReference type="EMBL" id="MBA4536517.1"/>
    </source>
</evidence>
<name>A0A6B3VZW8_9BACI</name>
<accession>A0A6B3VZW8</accession>
<dbReference type="RefSeq" id="WP_163240732.1">
    <property type="nucleotide sequence ID" value="NZ_CP082780.1"/>
</dbReference>
<organism evidence="2 3">
    <name type="scientific">Bacillus aquiflavi</name>
    <dbReference type="NCBI Taxonomy" id="2672567"/>
    <lineage>
        <taxon>Bacteria</taxon>
        <taxon>Bacillati</taxon>
        <taxon>Bacillota</taxon>
        <taxon>Bacilli</taxon>
        <taxon>Bacillales</taxon>
        <taxon>Bacillaceae</taxon>
        <taxon>Bacillus</taxon>
    </lineage>
</organism>
<comment type="caution">
    <text evidence="2">The sequence shown here is derived from an EMBL/GenBank/DDBJ whole genome shotgun (WGS) entry which is preliminary data.</text>
</comment>
<dbReference type="Proteomes" id="UP000570010">
    <property type="component" value="Unassembled WGS sequence"/>
</dbReference>
<dbReference type="Proteomes" id="UP000472971">
    <property type="component" value="Unassembled WGS sequence"/>
</dbReference>
<proteinExistence type="predicted"/>